<dbReference type="OrthoDB" id="6150904at2759"/>
<gene>
    <name evidence="2" type="ORF">MEDL_6449</name>
</gene>
<name>A0A8S3Q9K1_MYTED</name>
<accession>A0A8S3Q9K1</accession>
<dbReference type="Pfam" id="PF20231">
    <property type="entry name" value="DUF6589"/>
    <property type="match status" value="1"/>
</dbReference>
<evidence type="ECO:0000313" key="3">
    <source>
        <dbReference type="Proteomes" id="UP000683360"/>
    </source>
</evidence>
<dbReference type="AlphaFoldDB" id="A0A8S3Q9K1"/>
<reference evidence="2" key="1">
    <citation type="submission" date="2021-03" db="EMBL/GenBank/DDBJ databases">
        <authorList>
            <person name="Bekaert M."/>
        </authorList>
    </citation>
    <scope>NUCLEOTIDE SEQUENCE</scope>
</reference>
<protein>
    <recommendedName>
        <fullName evidence="1">DUF6589 domain-containing protein</fullName>
    </recommendedName>
</protein>
<dbReference type="InterPro" id="IPR046496">
    <property type="entry name" value="DUF6589"/>
</dbReference>
<comment type="caution">
    <text evidence="2">The sequence shown here is derived from an EMBL/GenBank/DDBJ whole genome shotgun (WGS) entry which is preliminary data.</text>
</comment>
<proteinExistence type="predicted"/>
<dbReference type="EMBL" id="CAJPWZ010000357">
    <property type="protein sequence ID" value="CAG2191195.1"/>
    <property type="molecule type" value="Genomic_DNA"/>
</dbReference>
<feature type="domain" description="DUF6589" evidence="1">
    <location>
        <begin position="13"/>
        <end position="118"/>
    </location>
</feature>
<evidence type="ECO:0000313" key="2">
    <source>
        <dbReference type="EMBL" id="CAG2191195.1"/>
    </source>
</evidence>
<organism evidence="2 3">
    <name type="scientific">Mytilus edulis</name>
    <name type="common">Blue mussel</name>
    <dbReference type="NCBI Taxonomy" id="6550"/>
    <lineage>
        <taxon>Eukaryota</taxon>
        <taxon>Metazoa</taxon>
        <taxon>Spiralia</taxon>
        <taxon>Lophotrochozoa</taxon>
        <taxon>Mollusca</taxon>
        <taxon>Bivalvia</taxon>
        <taxon>Autobranchia</taxon>
        <taxon>Pteriomorphia</taxon>
        <taxon>Mytilida</taxon>
        <taxon>Mytiloidea</taxon>
        <taxon>Mytilidae</taxon>
        <taxon>Mytilinae</taxon>
        <taxon>Mytilus</taxon>
    </lineage>
</organism>
<keyword evidence="3" id="KW-1185">Reference proteome</keyword>
<dbReference type="Proteomes" id="UP000683360">
    <property type="component" value="Unassembled WGS sequence"/>
</dbReference>
<evidence type="ECO:0000259" key="1">
    <source>
        <dbReference type="Pfam" id="PF20231"/>
    </source>
</evidence>
<sequence>MVLFQKCEKSNKEAEDHKLNYNRGLLWRGLNDRIRRTAVRNGDGPAMIRFWKLDLVQFHITHHPKYFILAHRLIAGVNGFLPTKLREDIIWNRTVNYTGGRGSNLEMDLVNEFLNKDFINSLHMTGKMTDETIDRHGKIVGGLKTEINSIYDTMTGQRTWHAVGGCNRRRTDVIKLISHLQKEDLFNYHGGRTYKSFKKFTLKSCNSIGSMLTKIERLSKKLDRRKRIL</sequence>